<dbReference type="Pfam" id="PF13385">
    <property type="entry name" value="Laminin_G_3"/>
    <property type="match status" value="1"/>
</dbReference>
<name>A0A1G6XV33_9FLAO</name>
<proteinExistence type="predicted"/>
<protein>
    <submittedName>
        <fullName evidence="1">Concanavalin A-like lectin/glucanases superfamily protein</fullName>
    </submittedName>
</protein>
<reference evidence="1 2" key="1">
    <citation type="submission" date="2016-10" db="EMBL/GenBank/DDBJ databases">
        <authorList>
            <person name="de Groot N.N."/>
        </authorList>
    </citation>
    <scope>NUCLEOTIDE SEQUENCE [LARGE SCALE GENOMIC DNA]</scope>
    <source>
        <strain evidence="1 2">DSM 23421</strain>
    </source>
</reference>
<sequence>MLFFLNHTQHGRPNILMLGNYPCGTQFFKGTLDEIRIYDNVLTAKQIAEQFRLDTSTSKLKTL</sequence>
<dbReference type="EMBL" id="FNAO01000002">
    <property type="protein sequence ID" value="SDD81872.1"/>
    <property type="molecule type" value="Genomic_DNA"/>
</dbReference>
<dbReference type="InterPro" id="IPR013320">
    <property type="entry name" value="ConA-like_dom_sf"/>
</dbReference>
<evidence type="ECO:0000313" key="2">
    <source>
        <dbReference type="Proteomes" id="UP000199109"/>
    </source>
</evidence>
<accession>A0A1G6XV33</accession>
<dbReference type="STRING" id="641691.SAMN05421636_1025"/>
<dbReference type="Gene3D" id="2.60.120.200">
    <property type="match status" value="1"/>
</dbReference>
<dbReference type="OrthoDB" id="1450284at2"/>
<dbReference type="GO" id="GO:0030246">
    <property type="term" value="F:carbohydrate binding"/>
    <property type="evidence" value="ECO:0007669"/>
    <property type="project" value="UniProtKB-KW"/>
</dbReference>
<keyword evidence="2" id="KW-1185">Reference proteome</keyword>
<evidence type="ECO:0000313" key="1">
    <source>
        <dbReference type="EMBL" id="SDD81872.1"/>
    </source>
</evidence>
<dbReference type="GO" id="GO:0005975">
    <property type="term" value="P:carbohydrate metabolic process"/>
    <property type="evidence" value="ECO:0007669"/>
    <property type="project" value="UniProtKB-ARBA"/>
</dbReference>
<dbReference type="SUPFAM" id="SSF49899">
    <property type="entry name" value="Concanavalin A-like lectins/glucanases"/>
    <property type="match status" value="1"/>
</dbReference>
<dbReference type="GO" id="GO:0004553">
    <property type="term" value="F:hydrolase activity, hydrolyzing O-glycosyl compounds"/>
    <property type="evidence" value="ECO:0007669"/>
    <property type="project" value="UniProtKB-ARBA"/>
</dbReference>
<dbReference type="Proteomes" id="UP000199109">
    <property type="component" value="Unassembled WGS sequence"/>
</dbReference>
<keyword evidence="1" id="KW-0430">Lectin</keyword>
<dbReference type="RefSeq" id="WP_091865666.1">
    <property type="nucleotide sequence ID" value="NZ_FNAO01000002.1"/>
</dbReference>
<gene>
    <name evidence="1" type="ORF">SAMN05421636_1025</name>
</gene>
<dbReference type="AlphaFoldDB" id="A0A1G6XV33"/>
<organism evidence="1 2">
    <name type="scientific">Pricia antarctica</name>
    <dbReference type="NCBI Taxonomy" id="641691"/>
    <lineage>
        <taxon>Bacteria</taxon>
        <taxon>Pseudomonadati</taxon>
        <taxon>Bacteroidota</taxon>
        <taxon>Flavobacteriia</taxon>
        <taxon>Flavobacteriales</taxon>
        <taxon>Flavobacteriaceae</taxon>
        <taxon>Pricia</taxon>
    </lineage>
</organism>